<gene>
    <name evidence="2" type="ORF">GA0070611_3692</name>
</gene>
<proteinExistence type="predicted"/>
<dbReference type="PATRIC" id="fig|261654.4.peg.3752"/>
<sequence>MVEPGAHRVWHHGPVRQYPVRPLATALAGVDVALVGLFPGKDREYGAKLDLLAAAVRAQGGRVVSRHVQRRGVSAGGAARMAEPFSRRTLLSPGKAGEVARACRAAEVGVAVFLNPLTPHQRTVLTELFGCPVVSGVDLFPLSP</sequence>
<evidence type="ECO:0000313" key="3">
    <source>
        <dbReference type="Proteomes" id="UP000199385"/>
    </source>
</evidence>
<keyword evidence="3" id="KW-1185">Reference proteome</keyword>
<dbReference type="STRING" id="261654.GA0070611_3692"/>
<reference evidence="3" key="1">
    <citation type="submission" date="2016-06" db="EMBL/GenBank/DDBJ databases">
        <authorList>
            <person name="Varghese N."/>
            <person name="Submissions Spin"/>
        </authorList>
    </citation>
    <scope>NUCLEOTIDE SEQUENCE [LARGE SCALE GENOMIC DNA]</scope>
    <source>
        <strain evidence="3">DSM 44815</strain>
    </source>
</reference>
<dbReference type="EMBL" id="LT594323">
    <property type="protein sequence ID" value="SBT47357.1"/>
    <property type="molecule type" value="Genomic_DNA"/>
</dbReference>
<dbReference type="AlphaFoldDB" id="A0A1A8ZU52"/>
<evidence type="ECO:0000259" key="1">
    <source>
        <dbReference type="Pfam" id="PF13167"/>
    </source>
</evidence>
<dbReference type="Proteomes" id="UP000199385">
    <property type="component" value="Chromosome I"/>
</dbReference>
<protein>
    <submittedName>
        <fullName evidence="2">GTP-binding GTPase N-terminal</fullName>
    </submittedName>
</protein>
<feature type="domain" description="GTPase HflX N-terminal" evidence="1">
    <location>
        <begin position="84"/>
        <end position="134"/>
    </location>
</feature>
<name>A0A1A8ZU52_9ACTN</name>
<accession>A0A1A8ZU52</accession>
<dbReference type="InterPro" id="IPR025121">
    <property type="entry name" value="GTPase_HflX_N"/>
</dbReference>
<organism evidence="2 3">
    <name type="scientific">Micromonospora auratinigra</name>
    <dbReference type="NCBI Taxonomy" id="261654"/>
    <lineage>
        <taxon>Bacteria</taxon>
        <taxon>Bacillati</taxon>
        <taxon>Actinomycetota</taxon>
        <taxon>Actinomycetes</taxon>
        <taxon>Micromonosporales</taxon>
        <taxon>Micromonosporaceae</taxon>
        <taxon>Micromonospora</taxon>
    </lineage>
</organism>
<dbReference type="Pfam" id="PF13167">
    <property type="entry name" value="GTP-bdg_N"/>
    <property type="match status" value="1"/>
</dbReference>
<evidence type="ECO:0000313" key="2">
    <source>
        <dbReference type="EMBL" id="SBT47357.1"/>
    </source>
</evidence>